<keyword evidence="2" id="KW-1185">Reference proteome</keyword>
<dbReference type="AlphaFoldDB" id="A0A498D6E9"/>
<evidence type="ECO:0000313" key="1">
    <source>
        <dbReference type="EMBL" id="RLL40637.1"/>
    </source>
</evidence>
<comment type="caution">
    <text evidence="1">The sequence shown here is derived from an EMBL/GenBank/DDBJ whole genome shotgun (WGS) entry which is preliminary data.</text>
</comment>
<dbReference type="OrthoDB" id="112290at2"/>
<evidence type="ECO:0000313" key="2">
    <source>
        <dbReference type="Proteomes" id="UP000270219"/>
    </source>
</evidence>
<dbReference type="PANTHER" id="PTHR40045:SF1">
    <property type="entry name" value="YQCI_YCGG FAMILY PROTEIN"/>
    <property type="match status" value="1"/>
</dbReference>
<dbReference type="Proteomes" id="UP000270219">
    <property type="component" value="Unassembled WGS sequence"/>
</dbReference>
<name>A0A498D6E9_9BACI</name>
<sequence length="253" mass="30136">MVRLNPLYQDSPANRNGLNEWKRVLIEKFEKKMTNRGNPFPCIPATIGFSTNQLRYGFVGDPRKEATVRELADILRDYTESSHAFGDYTSLIVFYQLPDDIKKTYSVEDYEQLFWQQLSQIAAKDELPWPEDIPVEAHHPIWEYCFHSERYFMYCATPAHKHRQSRHFDTMMLAITPRWVLESFNKVESRTEKIKKRIRQRITNYDSIEVHPELNSYGKEDNYEWKQYFLRDDDSAAVQCPFHRKNTASSLYD</sequence>
<accession>A0A498D6E9</accession>
<dbReference type="InterPro" id="IPR014988">
    <property type="entry name" value="Uncharacterised_YqcI/YcgG"/>
</dbReference>
<dbReference type="EMBL" id="RCHR01000011">
    <property type="protein sequence ID" value="RLL40637.1"/>
    <property type="molecule type" value="Genomic_DNA"/>
</dbReference>
<gene>
    <name evidence="1" type="ORF">D8M04_18845</name>
</gene>
<proteinExistence type="predicted"/>
<reference evidence="1 2" key="1">
    <citation type="submission" date="2018-10" db="EMBL/GenBank/DDBJ databases">
        <title>Oceanobacillus sp. YLB-02 draft genome.</title>
        <authorList>
            <person name="Yu L."/>
        </authorList>
    </citation>
    <scope>NUCLEOTIDE SEQUENCE [LARGE SCALE GENOMIC DNA]</scope>
    <source>
        <strain evidence="1 2">YLB-02</strain>
    </source>
</reference>
<dbReference type="PANTHER" id="PTHR40045">
    <property type="entry name" value="YCGG FAMILY PROTEIN"/>
    <property type="match status" value="1"/>
</dbReference>
<protein>
    <submittedName>
        <fullName evidence="1">YqcI/YcgG family protein</fullName>
    </submittedName>
</protein>
<organism evidence="1 2">
    <name type="scientific">Oceanobacillus piezotolerans</name>
    <dbReference type="NCBI Taxonomy" id="2448030"/>
    <lineage>
        <taxon>Bacteria</taxon>
        <taxon>Bacillati</taxon>
        <taxon>Bacillota</taxon>
        <taxon>Bacilli</taxon>
        <taxon>Bacillales</taxon>
        <taxon>Bacillaceae</taxon>
        <taxon>Oceanobacillus</taxon>
    </lineage>
</organism>
<dbReference type="Pfam" id="PF08892">
    <property type="entry name" value="YqcI_YcgG"/>
    <property type="match status" value="1"/>
</dbReference>